<dbReference type="RefSeq" id="WP_015928882.1">
    <property type="nucleotide sequence ID" value="NC_011894.1"/>
</dbReference>
<sequence length="68" mass="7794">MSEQEKMHEGARYSVENGDQMDFHLRQYLAGIVQEARQIDPKSSEVRVGRVEVQGGTTAKYEVIVRRV</sequence>
<dbReference type="EMBL" id="CP001349">
    <property type="protein sequence ID" value="ACL57197.1"/>
    <property type="molecule type" value="Genomic_DNA"/>
</dbReference>
<proteinExistence type="predicted"/>
<name>B8I9W9_METNO</name>
<evidence type="ECO:0000313" key="1">
    <source>
        <dbReference type="EMBL" id="ACL57197.1"/>
    </source>
</evidence>
<accession>B8I9W9</accession>
<evidence type="ECO:0000313" key="2">
    <source>
        <dbReference type="Proteomes" id="UP000008207"/>
    </source>
</evidence>
<dbReference type="HOGENOM" id="CLU_201155_0_0_5"/>
<gene>
    <name evidence="1" type="ordered locus">Mnod_2217</name>
</gene>
<protein>
    <submittedName>
        <fullName evidence="1">Uncharacterized protein</fullName>
    </submittedName>
</protein>
<dbReference type="AlphaFoldDB" id="B8I9W9"/>
<dbReference type="KEGG" id="mno:Mnod_2217"/>
<keyword evidence="2" id="KW-1185">Reference proteome</keyword>
<dbReference type="Proteomes" id="UP000008207">
    <property type="component" value="Chromosome"/>
</dbReference>
<reference evidence="1 2" key="1">
    <citation type="submission" date="2009-01" db="EMBL/GenBank/DDBJ databases">
        <title>Complete sequence of chromosome of Methylobacterium nodulans ORS 2060.</title>
        <authorList>
            <consortium name="US DOE Joint Genome Institute"/>
            <person name="Lucas S."/>
            <person name="Copeland A."/>
            <person name="Lapidus A."/>
            <person name="Glavina del Rio T."/>
            <person name="Dalin E."/>
            <person name="Tice H."/>
            <person name="Bruce D."/>
            <person name="Goodwin L."/>
            <person name="Pitluck S."/>
            <person name="Sims D."/>
            <person name="Brettin T."/>
            <person name="Detter J.C."/>
            <person name="Han C."/>
            <person name="Larimer F."/>
            <person name="Land M."/>
            <person name="Hauser L."/>
            <person name="Kyrpides N."/>
            <person name="Ivanova N."/>
            <person name="Marx C.J."/>
            <person name="Richardson P."/>
        </authorList>
    </citation>
    <scope>NUCLEOTIDE SEQUENCE [LARGE SCALE GENOMIC DNA]</scope>
    <source>
        <strain evidence="2">LMG 21967 / CNCM I-2342 / ORS 2060</strain>
    </source>
</reference>
<organism evidence="1 2">
    <name type="scientific">Methylobacterium nodulans (strain LMG 21967 / CNCM I-2342 / ORS 2060)</name>
    <dbReference type="NCBI Taxonomy" id="460265"/>
    <lineage>
        <taxon>Bacteria</taxon>
        <taxon>Pseudomonadati</taxon>
        <taxon>Pseudomonadota</taxon>
        <taxon>Alphaproteobacteria</taxon>
        <taxon>Hyphomicrobiales</taxon>
        <taxon>Methylobacteriaceae</taxon>
        <taxon>Methylobacterium</taxon>
    </lineage>
</organism>